<proteinExistence type="predicted"/>
<dbReference type="Proteomes" id="UP001224433">
    <property type="component" value="Chromosome"/>
</dbReference>
<reference evidence="1 2" key="1">
    <citation type="submission" date="2023-03" db="EMBL/GenBank/DDBJ databases">
        <title>Isolation and description of six Streptomyces strains from soil environments, able to metabolize different microbial glucans.</title>
        <authorList>
            <person name="Widen T."/>
            <person name="Larsbrink J."/>
        </authorList>
    </citation>
    <scope>NUCLEOTIDE SEQUENCE [LARGE SCALE GENOMIC DNA]</scope>
    <source>
        <strain evidence="1 2">Alt3</strain>
    </source>
</reference>
<keyword evidence="2" id="KW-1185">Reference proteome</keyword>
<protein>
    <submittedName>
        <fullName evidence="1">Polymer-forming cytoskeletal protein</fullName>
    </submittedName>
</protein>
<organism evidence="1 2">
    <name type="scientific">Streptomyces glycanivorans</name>
    <dbReference type="NCBI Taxonomy" id="3033808"/>
    <lineage>
        <taxon>Bacteria</taxon>
        <taxon>Bacillati</taxon>
        <taxon>Actinomycetota</taxon>
        <taxon>Actinomycetes</taxon>
        <taxon>Kitasatosporales</taxon>
        <taxon>Streptomycetaceae</taxon>
        <taxon>Streptomyces</taxon>
    </lineage>
</organism>
<evidence type="ECO:0000313" key="2">
    <source>
        <dbReference type="Proteomes" id="UP001224433"/>
    </source>
</evidence>
<sequence>MTATSGVHTPWVRGREEDAGWIEFPSKGLNVFHGAAAERLWGTVSASEADLNDLFTRRAKTEHLTVETGLTVDGVLETQDGPPRLVVHGRLDAEGDLKADRNAVVGGALTVAGQVDAGGELHATSNAVVDGDLIVNGKLELDALLVAREATVGGDLTVNGRADVLGGLRSAGETVIGDDLTVDGGLGVRGESAFSGKVNANAHLSVRNGSDWILHTDDDLISVNGGLRVQEESLFLGKVNANGRLSVRNGTDWLVHVNDDQVAIQGSLRVHGAFHSDS</sequence>
<dbReference type="EMBL" id="CP120983">
    <property type="protein sequence ID" value="WLQ62174.1"/>
    <property type="molecule type" value="Genomic_DNA"/>
</dbReference>
<accession>A0ABY9J735</accession>
<evidence type="ECO:0000313" key="1">
    <source>
        <dbReference type="EMBL" id="WLQ62174.1"/>
    </source>
</evidence>
<dbReference type="RefSeq" id="WP_147964435.1">
    <property type="nucleotide sequence ID" value="NZ_CP120983.1"/>
</dbReference>
<gene>
    <name evidence="1" type="ORF">P8A20_00590</name>
</gene>
<name>A0ABY9J735_9ACTN</name>